<dbReference type="InterPro" id="IPR027379">
    <property type="entry name" value="CLS_N"/>
</dbReference>
<dbReference type="EMBL" id="JAXCEI010000009">
    <property type="protein sequence ID" value="MFA1541361.1"/>
    <property type="molecule type" value="Genomic_DNA"/>
</dbReference>
<gene>
    <name evidence="8" type="ORF">SM611_20745</name>
</gene>
<keyword evidence="2" id="KW-1003">Cell membrane</keyword>
<feature type="transmembrane region" description="Helical" evidence="6">
    <location>
        <begin position="17"/>
        <end position="37"/>
    </location>
</feature>
<feature type="domain" description="Cardiolipin synthase N-terminal" evidence="7">
    <location>
        <begin position="28"/>
        <end position="70"/>
    </location>
</feature>
<dbReference type="Pfam" id="PF13396">
    <property type="entry name" value="PLDc_N"/>
    <property type="match status" value="1"/>
</dbReference>
<keyword evidence="4 6" id="KW-1133">Transmembrane helix</keyword>
<keyword evidence="9" id="KW-1185">Reference proteome</keyword>
<evidence type="ECO:0000259" key="7">
    <source>
        <dbReference type="Pfam" id="PF13396"/>
    </source>
</evidence>
<evidence type="ECO:0000313" key="9">
    <source>
        <dbReference type="Proteomes" id="UP001569963"/>
    </source>
</evidence>
<evidence type="ECO:0000256" key="6">
    <source>
        <dbReference type="SAM" id="Phobius"/>
    </source>
</evidence>
<evidence type="ECO:0000256" key="4">
    <source>
        <dbReference type="ARBA" id="ARBA00022989"/>
    </source>
</evidence>
<evidence type="ECO:0000256" key="2">
    <source>
        <dbReference type="ARBA" id="ARBA00022475"/>
    </source>
</evidence>
<protein>
    <submittedName>
        <fullName evidence="8">PLD nuclease N-terminal domain-containing protein</fullName>
    </submittedName>
</protein>
<keyword evidence="3 6" id="KW-0812">Transmembrane</keyword>
<evidence type="ECO:0000313" key="8">
    <source>
        <dbReference type="EMBL" id="MFA1541361.1"/>
    </source>
</evidence>
<comment type="subcellular location">
    <subcellularLocation>
        <location evidence="1">Cell membrane</location>
        <topology evidence="1">Multi-pass membrane protein</topology>
    </subcellularLocation>
</comment>
<accession>A0ABV4QDX0</accession>
<keyword evidence="5 6" id="KW-0472">Membrane</keyword>
<reference evidence="8 9" key="1">
    <citation type="submission" date="2023-11" db="EMBL/GenBank/DDBJ databases">
        <title>Actinomadura monticuli sp. nov., isolated from volcanic ash.</title>
        <authorList>
            <person name="Lee S.D."/>
            <person name="Yang H."/>
            <person name="Kim I.S."/>
        </authorList>
    </citation>
    <scope>NUCLEOTIDE SEQUENCE [LARGE SCALE GENOMIC DNA]</scope>
    <source>
        <strain evidence="8 9">DLS-62</strain>
    </source>
</reference>
<evidence type="ECO:0000256" key="5">
    <source>
        <dbReference type="ARBA" id="ARBA00023136"/>
    </source>
</evidence>
<sequence>MVGSQRWSELSGRERSFIAGATVVQLSLLAAALVDLRRRPQDQIKGSKRLWRMLAFINFAGPISYFLFGRKK</sequence>
<dbReference type="RefSeq" id="WP_371951522.1">
    <property type="nucleotide sequence ID" value="NZ_JAXCEI010000009.1"/>
</dbReference>
<comment type="caution">
    <text evidence="8">The sequence shown here is derived from an EMBL/GenBank/DDBJ whole genome shotgun (WGS) entry which is preliminary data.</text>
</comment>
<evidence type="ECO:0000256" key="3">
    <source>
        <dbReference type="ARBA" id="ARBA00022692"/>
    </source>
</evidence>
<organism evidence="8 9">
    <name type="scientific">Actinomadura monticuli</name>
    <dbReference type="NCBI Taxonomy" id="3097367"/>
    <lineage>
        <taxon>Bacteria</taxon>
        <taxon>Bacillati</taxon>
        <taxon>Actinomycetota</taxon>
        <taxon>Actinomycetes</taxon>
        <taxon>Streptosporangiales</taxon>
        <taxon>Thermomonosporaceae</taxon>
        <taxon>Actinomadura</taxon>
    </lineage>
</organism>
<feature type="transmembrane region" description="Helical" evidence="6">
    <location>
        <begin position="49"/>
        <end position="68"/>
    </location>
</feature>
<proteinExistence type="predicted"/>
<evidence type="ECO:0000256" key="1">
    <source>
        <dbReference type="ARBA" id="ARBA00004651"/>
    </source>
</evidence>
<dbReference type="Proteomes" id="UP001569963">
    <property type="component" value="Unassembled WGS sequence"/>
</dbReference>
<name>A0ABV4QDX0_9ACTN</name>